<name>A0AAV5U4E5_9BILA</name>
<proteinExistence type="predicted"/>
<feature type="non-terminal residue" evidence="1">
    <location>
        <position position="76"/>
    </location>
</feature>
<sequence>GRFRCCPVDRRMSHADPAQPERNGGLVARHLLGFISFAGAGNAQHQNHFGYIAKVKEERRCHVIRLHDVPVSRVLM</sequence>
<keyword evidence="2" id="KW-1185">Reference proteome</keyword>
<reference evidence="1" key="1">
    <citation type="submission" date="2023-10" db="EMBL/GenBank/DDBJ databases">
        <title>Genome assembly of Pristionchus species.</title>
        <authorList>
            <person name="Yoshida K."/>
            <person name="Sommer R.J."/>
        </authorList>
    </citation>
    <scope>NUCLEOTIDE SEQUENCE</scope>
    <source>
        <strain evidence="1">RS0144</strain>
    </source>
</reference>
<dbReference type="EMBL" id="BTSX01000005">
    <property type="protein sequence ID" value="GMT01715.1"/>
    <property type="molecule type" value="Genomic_DNA"/>
</dbReference>
<dbReference type="InterPro" id="IPR011993">
    <property type="entry name" value="PH-like_dom_sf"/>
</dbReference>
<feature type="non-terminal residue" evidence="1">
    <location>
        <position position="1"/>
    </location>
</feature>
<accession>A0AAV5U4E5</accession>
<evidence type="ECO:0000313" key="1">
    <source>
        <dbReference type="EMBL" id="GMT01715.1"/>
    </source>
</evidence>
<dbReference type="Gene3D" id="2.30.29.30">
    <property type="entry name" value="Pleckstrin-homology domain (PH domain)/Phosphotyrosine-binding domain (PTB)"/>
    <property type="match status" value="1"/>
</dbReference>
<dbReference type="AlphaFoldDB" id="A0AAV5U4E5"/>
<organism evidence="1 2">
    <name type="scientific">Pristionchus entomophagus</name>
    <dbReference type="NCBI Taxonomy" id="358040"/>
    <lineage>
        <taxon>Eukaryota</taxon>
        <taxon>Metazoa</taxon>
        <taxon>Ecdysozoa</taxon>
        <taxon>Nematoda</taxon>
        <taxon>Chromadorea</taxon>
        <taxon>Rhabditida</taxon>
        <taxon>Rhabditina</taxon>
        <taxon>Diplogasteromorpha</taxon>
        <taxon>Diplogasteroidea</taxon>
        <taxon>Neodiplogasteridae</taxon>
        <taxon>Pristionchus</taxon>
    </lineage>
</organism>
<comment type="caution">
    <text evidence="1">The sequence shown here is derived from an EMBL/GenBank/DDBJ whole genome shotgun (WGS) entry which is preliminary data.</text>
</comment>
<dbReference type="SUPFAM" id="SSF50729">
    <property type="entry name" value="PH domain-like"/>
    <property type="match status" value="1"/>
</dbReference>
<protein>
    <submittedName>
        <fullName evidence="1">Uncharacterized protein</fullName>
    </submittedName>
</protein>
<evidence type="ECO:0000313" key="2">
    <source>
        <dbReference type="Proteomes" id="UP001432027"/>
    </source>
</evidence>
<gene>
    <name evidence="1" type="ORF">PENTCL1PPCAC_23889</name>
</gene>
<dbReference type="Proteomes" id="UP001432027">
    <property type="component" value="Unassembled WGS sequence"/>
</dbReference>